<reference evidence="1 2" key="1">
    <citation type="submission" date="2024-04" db="EMBL/GenBank/DDBJ databases">
        <authorList>
            <person name="Fracassetti M."/>
        </authorList>
    </citation>
    <scope>NUCLEOTIDE SEQUENCE [LARGE SCALE GENOMIC DNA]</scope>
</reference>
<dbReference type="Proteomes" id="UP001497516">
    <property type="component" value="Chromosome 6"/>
</dbReference>
<proteinExistence type="predicted"/>
<dbReference type="EMBL" id="OZ034819">
    <property type="protein sequence ID" value="CAL1393829.1"/>
    <property type="molecule type" value="Genomic_DNA"/>
</dbReference>
<keyword evidence="2" id="KW-1185">Reference proteome</keyword>
<evidence type="ECO:0000313" key="2">
    <source>
        <dbReference type="Proteomes" id="UP001497516"/>
    </source>
</evidence>
<organism evidence="1 2">
    <name type="scientific">Linum trigynum</name>
    <dbReference type="NCBI Taxonomy" id="586398"/>
    <lineage>
        <taxon>Eukaryota</taxon>
        <taxon>Viridiplantae</taxon>
        <taxon>Streptophyta</taxon>
        <taxon>Embryophyta</taxon>
        <taxon>Tracheophyta</taxon>
        <taxon>Spermatophyta</taxon>
        <taxon>Magnoliopsida</taxon>
        <taxon>eudicotyledons</taxon>
        <taxon>Gunneridae</taxon>
        <taxon>Pentapetalae</taxon>
        <taxon>rosids</taxon>
        <taxon>fabids</taxon>
        <taxon>Malpighiales</taxon>
        <taxon>Linaceae</taxon>
        <taxon>Linum</taxon>
    </lineage>
</organism>
<name>A0AAV2F6J8_9ROSI</name>
<accession>A0AAV2F6J8</accession>
<dbReference type="AlphaFoldDB" id="A0AAV2F6J8"/>
<gene>
    <name evidence="1" type="ORF">LTRI10_LOCUS34373</name>
</gene>
<evidence type="ECO:0000313" key="1">
    <source>
        <dbReference type="EMBL" id="CAL1393829.1"/>
    </source>
</evidence>
<sequence>MGKGRRAVGLLQCYFKMGDELLRREGGRRGDVEVEVAVVTREGEGGRRDDVEVEAAGVVRDGTVDRMRGSPVVREKEWRLSESEAGTGRVRSKRMEAVGCEVELRVCEGRRRRGPRVGSFFMLSQNDVVSSVG</sequence>
<protein>
    <submittedName>
        <fullName evidence="1">Uncharacterized protein</fullName>
    </submittedName>
</protein>